<evidence type="ECO:0000313" key="4">
    <source>
        <dbReference type="Proteomes" id="UP001212841"/>
    </source>
</evidence>
<protein>
    <recommendedName>
        <fullName evidence="5">Tetraspanin</fullName>
    </recommendedName>
</protein>
<feature type="region of interest" description="Disordered" evidence="1">
    <location>
        <begin position="345"/>
        <end position="371"/>
    </location>
</feature>
<dbReference type="AlphaFoldDB" id="A0AAD5WZL4"/>
<gene>
    <name evidence="3" type="ORF">HK097_003429</name>
</gene>
<dbReference type="GO" id="GO:0016020">
    <property type="term" value="C:membrane"/>
    <property type="evidence" value="ECO:0007669"/>
    <property type="project" value="InterPro"/>
</dbReference>
<keyword evidence="4" id="KW-1185">Reference proteome</keyword>
<keyword evidence="2" id="KW-0472">Membrane</keyword>
<evidence type="ECO:0000256" key="1">
    <source>
        <dbReference type="SAM" id="MobiDB-lite"/>
    </source>
</evidence>
<dbReference type="EMBL" id="JADGJD010001803">
    <property type="protein sequence ID" value="KAJ3037740.1"/>
    <property type="molecule type" value="Genomic_DNA"/>
</dbReference>
<keyword evidence="2" id="KW-1133">Transmembrane helix</keyword>
<keyword evidence="2" id="KW-0812">Transmembrane</keyword>
<reference evidence="3" key="1">
    <citation type="submission" date="2020-05" db="EMBL/GenBank/DDBJ databases">
        <title>Phylogenomic resolution of chytrid fungi.</title>
        <authorList>
            <person name="Stajich J.E."/>
            <person name="Amses K."/>
            <person name="Simmons R."/>
            <person name="Seto K."/>
            <person name="Myers J."/>
            <person name="Bonds A."/>
            <person name="Quandt C.A."/>
            <person name="Barry K."/>
            <person name="Liu P."/>
            <person name="Grigoriev I."/>
            <person name="Longcore J.E."/>
            <person name="James T.Y."/>
        </authorList>
    </citation>
    <scope>NUCLEOTIDE SEQUENCE</scope>
    <source>
        <strain evidence="3">JEL0318</strain>
    </source>
</reference>
<dbReference type="InterPro" id="IPR008952">
    <property type="entry name" value="Tetraspanin_EC2_sf"/>
</dbReference>
<feature type="transmembrane region" description="Helical" evidence="2">
    <location>
        <begin position="196"/>
        <end position="220"/>
    </location>
</feature>
<organism evidence="3 4">
    <name type="scientific">Rhizophlyctis rosea</name>
    <dbReference type="NCBI Taxonomy" id="64517"/>
    <lineage>
        <taxon>Eukaryota</taxon>
        <taxon>Fungi</taxon>
        <taxon>Fungi incertae sedis</taxon>
        <taxon>Chytridiomycota</taxon>
        <taxon>Chytridiomycota incertae sedis</taxon>
        <taxon>Chytridiomycetes</taxon>
        <taxon>Rhizophlyctidales</taxon>
        <taxon>Rhizophlyctidaceae</taxon>
        <taxon>Rhizophlyctis</taxon>
    </lineage>
</organism>
<dbReference type="Proteomes" id="UP001212841">
    <property type="component" value="Unassembled WGS sequence"/>
</dbReference>
<feature type="transmembrane region" description="Helical" evidence="2">
    <location>
        <begin position="12"/>
        <end position="38"/>
    </location>
</feature>
<proteinExistence type="predicted"/>
<sequence>MNFPKSGPSFSVAWASARFALVFATFAMAIKTVLLFIASERMKTSQRGVLLVDQSIANGVHAFAIFLVVLLPVPITSAAMSITHNTHRRVPTALYIHLAVMGISLITTVGLAIAAFRDSVEAVHSAETAWRSTWSDASKSQFQTAVKCCGFNGLTDAVVKTGVCAAPTAAAAAGLPGCSSALINTFRGAADEAWSALFASTAGDMIAMAAAVVTLGVWFYKLGDAHHRSSAAVAPKIMTTKEYDTSSKVFTDVERASVAYTTPKRYDLRSLPPGEADEDILYRPPSPPKNPPPHHLTINTSFTSPYGNAVPLDEVYADRPVPPPRVATATTRGLWSAPNLSVKIPSPTLSEFGTKEKEKKTWTKTWDSPTA</sequence>
<evidence type="ECO:0000313" key="3">
    <source>
        <dbReference type="EMBL" id="KAJ3037740.1"/>
    </source>
</evidence>
<evidence type="ECO:0000256" key="2">
    <source>
        <dbReference type="SAM" id="Phobius"/>
    </source>
</evidence>
<name>A0AAD5WZL4_9FUNG</name>
<accession>A0AAD5WZL4</accession>
<feature type="transmembrane region" description="Helical" evidence="2">
    <location>
        <begin position="94"/>
        <end position="116"/>
    </location>
</feature>
<comment type="caution">
    <text evidence="3">The sequence shown here is derived from an EMBL/GenBank/DDBJ whole genome shotgun (WGS) entry which is preliminary data.</text>
</comment>
<feature type="transmembrane region" description="Helical" evidence="2">
    <location>
        <begin position="59"/>
        <end position="82"/>
    </location>
</feature>
<dbReference type="SUPFAM" id="SSF48652">
    <property type="entry name" value="Tetraspanin"/>
    <property type="match status" value="1"/>
</dbReference>
<evidence type="ECO:0008006" key="5">
    <source>
        <dbReference type="Google" id="ProtNLM"/>
    </source>
</evidence>